<keyword evidence="4 6" id="KW-0472">Membrane</keyword>
<dbReference type="OrthoDB" id="5343383at2759"/>
<sequence length="195" mass="21477">MAQSQVPIPALAAVARFVGVVFPTMFCGITSQYSIIFVQPIVDHAPTKVAAKQWLQGYQLGPVWVPPIVAPGTAANVFLAIIAKTPLQRNLYVAAALCIFSIMPITFFYMEPGINGALKWKIQSLLKDEGMNWGETSIFAPSVTKHSATQAARRWAEKTDLKELIRFWRRINDFRYVIGGVAALLSGYATFSQLG</sequence>
<dbReference type="GO" id="GO:0016020">
    <property type="term" value="C:membrane"/>
    <property type="evidence" value="ECO:0007669"/>
    <property type="project" value="UniProtKB-SubCell"/>
</dbReference>
<evidence type="ECO:0000256" key="4">
    <source>
        <dbReference type="ARBA" id="ARBA00023136"/>
    </source>
</evidence>
<evidence type="ECO:0000256" key="3">
    <source>
        <dbReference type="ARBA" id="ARBA00022989"/>
    </source>
</evidence>
<evidence type="ECO:0008006" key="9">
    <source>
        <dbReference type="Google" id="ProtNLM"/>
    </source>
</evidence>
<dbReference type="EMBL" id="ML993615">
    <property type="protein sequence ID" value="KAF2162200.1"/>
    <property type="molecule type" value="Genomic_DNA"/>
</dbReference>
<dbReference type="PANTHER" id="PTHR35042:SF1">
    <property type="entry name" value="DUF1772-DOMAIN-CONTAINING PROTEIN"/>
    <property type="match status" value="1"/>
</dbReference>
<comment type="similarity">
    <text evidence="5">Belongs to the anthrone oxygenase family.</text>
</comment>
<gene>
    <name evidence="7" type="ORF">M409DRAFT_27578</name>
</gene>
<keyword evidence="3 6" id="KW-1133">Transmembrane helix</keyword>
<keyword evidence="2 6" id="KW-0812">Transmembrane</keyword>
<evidence type="ECO:0000256" key="5">
    <source>
        <dbReference type="ARBA" id="ARBA00034313"/>
    </source>
</evidence>
<proteinExistence type="inferred from homology"/>
<dbReference type="Proteomes" id="UP000799537">
    <property type="component" value="Unassembled WGS sequence"/>
</dbReference>
<feature type="transmembrane region" description="Helical" evidence="6">
    <location>
        <begin position="64"/>
        <end position="83"/>
    </location>
</feature>
<dbReference type="GeneID" id="54561902"/>
<feature type="transmembrane region" description="Helical" evidence="6">
    <location>
        <begin position="90"/>
        <end position="110"/>
    </location>
</feature>
<organism evidence="7 8">
    <name type="scientific">Zasmidium cellare ATCC 36951</name>
    <dbReference type="NCBI Taxonomy" id="1080233"/>
    <lineage>
        <taxon>Eukaryota</taxon>
        <taxon>Fungi</taxon>
        <taxon>Dikarya</taxon>
        <taxon>Ascomycota</taxon>
        <taxon>Pezizomycotina</taxon>
        <taxon>Dothideomycetes</taxon>
        <taxon>Dothideomycetidae</taxon>
        <taxon>Mycosphaerellales</taxon>
        <taxon>Mycosphaerellaceae</taxon>
        <taxon>Zasmidium</taxon>
    </lineage>
</organism>
<dbReference type="RefSeq" id="XP_033663089.1">
    <property type="nucleotide sequence ID" value="XM_033808630.1"/>
</dbReference>
<reference evidence="7" key="1">
    <citation type="journal article" date="2020" name="Stud. Mycol.">
        <title>101 Dothideomycetes genomes: a test case for predicting lifestyles and emergence of pathogens.</title>
        <authorList>
            <person name="Haridas S."/>
            <person name="Albert R."/>
            <person name="Binder M."/>
            <person name="Bloem J."/>
            <person name="Labutti K."/>
            <person name="Salamov A."/>
            <person name="Andreopoulos B."/>
            <person name="Baker S."/>
            <person name="Barry K."/>
            <person name="Bills G."/>
            <person name="Bluhm B."/>
            <person name="Cannon C."/>
            <person name="Castanera R."/>
            <person name="Culley D."/>
            <person name="Daum C."/>
            <person name="Ezra D."/>
            <person name="Gonzalez J."/>
            <person name="Henrissat B."/>
            <person name="Kuo A."/>
            <person name="Liang C."/>
            <person name="Lipzen A."/>
            <person name="Lutzoni F."/>
            <person name="Magnuson J."/>
            <person name="Mondo S."/>
            <person name="Nolan M."/>
            <person name="Ohm R."/>
            <person name="Pangilinan J."/>
            <person name="Park H.-J."/>
            <person name="Ramirez L."/>
            <person name="Alfaro M."/>
            <person name="Sun H."/>
            <person name="Tritt A."/>
            <person name="Yoshinaga Y."/>
            <person name="Zwiers L.-H."/>
            <person name="Turgeon B."/>
            <person name="Goodwin S."/>
            <person name="Spatafora J."/>
            <person name="Crous P."/>
            <person name="Grigoriev I."/>
        </authorList>
    </citation>
    <scope>NUCLEOTIDE SEQUENCE</scope>
    <source>
        <strain evidence="7">ATCC 36951</strain>
    </source>
</reference>
<evidence type="ECO:0000313" key="8">
    <source>
        <dbReference type="Proteomes" id="UP000799537"/>
    </source>
</evidence>
<dbReference type="InterPro" id="IPR013901">
    <property type="entry name" value="Anthrone_oxy"/>
</dbReference>
<evidence type="ECO:0000256" key="1">
    <source>
        <dbReference type="ARBA" id="ARBA00004141"/>
    </source>
</evidence>
<evidence type="ECO:0000256" key="2">
    <source>
        <dbReference type="ARBA" id="ARBA00022692"/>
    </source>
</evidence>
<evidence type="ECO:0000256" key="6">
    <source>
        <dbReference type="SAM" id="Phobius"/>
    </source>
</evidence>
<accession>A0A6A6C7L9</accession>
<comment type="subcellular location">
    <subcellularLocation>
        <location evidence="1">Membrane</location>
        <topology evidence="1">Multi-pass membrane protein</topology>
    </subcellularLocation>
</comment>
<protein>
    <recommendedName>
        <fullName evidence="9">DUF1772 domain-containing protein</fullName>
    </recommendedName>
</protein>
<dbReference type="PANTHER" id="PTHR35042">
    <property type="entry name" value="ANTHRONE OXYGENASE ENCC"/>
    <property type="match status" value="1"/>
</dbReference>
<keyword evidence="8" id="KW-1185">Reference proteome</keyword>
<dbReference type="AlphaFoldDB" id="A0A6A6C7L9"/>
<name>A0A6A6C7L9_ZASCE</name>
<dbReference type="Pfam" id="PF08592">
    <property type="entry name" value="Anthrone_oxy"/>
    <property type="match status" value="1"/>
</dbReference>
<evidence type="ECO:0000313" key="7">
    <source>
        <dbReference type="EMBL" id="KAF2162200.1"/>
    </source>
</evidence>